<keyword evidence="1" id="KW-1133">Transmembrane helix</keyword>
<comment type="caution">
    <text evidence="2">The sequence shown here is derived from an EMBL/GenBank/DDBJ whole genome shotgun (WGS) entry which is preliminary data.</text>
</comment>
<dbReference type="EMBL" id="AFCT01001151">
    <property type="protein sequence ID" value="EHC87187.1"/>
    <property type="molecule type" value="Genomic_DNA"/>
</dbReference>
<dbReference type="AlphaFoldDB" id="G5QKI8"/>
<gene>
    <name evidence="2" type="ORF">LTSERUB_3199</name>
</gene>
<keyword evidence="1" id="KW-0812">Transmembrane</keyword>
<reference evidence="2 3" key="1">
    <citation type="journal article" date="2011" name="BMC Genomics">
        <title>Genome sequencing reveals diversification of virulence factor content and possible host adaptation in distinct subpopulations of Salmonella enterica.</title>
        <authorList>
            <person name="den Bakker H.C."/>
            <person name="Moreno Switt A.I."/>
            <person name="Govoni G."/>
            <person name="Cummings C.A."/>
            <person name="Ranieri M.L."/>
            <person name="Degoricija L."/>
            <person name="Hoelzer K."/>
            <person name="Rodriguez-Rivera L.D."/>
            <person name="Brown S."/>
            <person name="Bolchacova E."/>
            <person name="Furtado M.R."/>
            <person name="Wiedmann M."/>
        </authorList>
    </citation>
    <scope>NUCLEOTIDE SEQUENCE [LARGE SCALE GENOMIC DNA]</scope>
    <source>
        <strain evidence="2 3">A4-653</strain>
    </source>
</reference>
<sequence length="37" mass="4490">MKIDISFTKLLIAFIVIYEIIRFFLKNTQKYLTSLHQ</sequence>
<protein>
    <submittedName>
        <fullName evidence="2">Uncharacterized protein</fullName>
    </submittedName>
</protein>
<accession>G5QKI8</accession>
<dbReference type="Proteomes" id="UP000004903">
    <property type="component" value="Unassembled WGS sequence"/>
</dbReference>
<name>G5QKI8_SALRU</name>
<keyword evidence="1" id="KW-0472">Membrane</keyword>
<evidence type="ECO:0000313" key="2">
    <source>
        <dbReference type="EMBL" id="EHC87187.1"/>
    </source>
</evidence>
<feature type="transmembrane region" description="Helical" evidence="1">
    <location>
        <begin position="6"/>
        <end position="25"/>
    </location>
</feature>
<organism evidence="2 3">
    <name type="scientific">Salmonella enterica subsp. enterica serovar Rubislaw str. A4-653</name>
    <dbReference type="NCBI Taxonomy" id="913081"/>
    <lineage>
        <taxon>Bacteria</taxon>
        <taxon>Pseudomonadati</taxon>
        <taxon>Pseudomonadota</taxon>
        <taxon>Gammaproteobacteria</taxon>
        <taxon>Enterobacterales</taxon>
        <taxon>Enterobacteriaceae</taxon>
        <taxon>Salmonella</taxon>
    </lineage>
</organism>
<dbReference type="PATRIC" id="fig|913081.3.peg.2495"/>
<evidence type="ECO:0000313" key="3">
    <source>
        <dbReference type="Proteomes" id="UP000004903"/>
    </source>
</evidence>
<proteinExistence type="predicted"/>
<evidence type="ECO:0000256" key="1">
    <source>
        <dbReference type="SAM" id="Phobius"/>
    </source>
</evidence>